<evidence type="ECO:0000256" key="7">
    <source>
        <dbReference type="RuleBase" id="RU361118"/>
    </source>
</evidence>
<evidence type="ECO:0000256" key="3">
    <source>
        <dbReference type="ARBA" id="ARBA00022842"/>
    </source>
</evidence>
<comment type="function">
    <text evidence="7">Involved in the synthesis of the GDP-mannose and dolichol-phosphate-mannose required for a number of critical mannosyl transfer reactions.</text>
</comment>
<dbReference type="InterPro" id="IPR043169">
    <property type="entry name" value="PMM_cap"/>
</dbReference>
<keyword evidence="7 9" id="KW-0413">Isomerase</keyword>
<comment type="caution">
    <text evidence="9">The sequence shown here is derived from an EMBL/GenBank/DDBJ whole genome shotgun (WGS) entry which is preliminary data.</text>
</comment>
<dbReference type="EC" id="5.4.2.8" evidence="7"/>
<comment type="pathway">
    <text evidence="7">Nucleotide-sugar biosynthesis; GDP-alpha-D-mannose biosynthesis; alpha-D-mannose 1-phosphate from D-fructose 6-phosphate: step 2/2.</text>
</comment>
<comment type="catalytic activity">
    <reaction evidence="7">
        <text>alpha-D-mannose 1-phosphate = D-mannose 6-phosphate</text>
        <dbReference type="Rhea" id="RHEA:11140"/>
        <dbReference type="ChEBI" id="CHEBI:58409"/>
        <dbReference type="ChEBI" id="CHEBI:58735"/>
        <dbReference type="EC" id="5.4.2.8"/>
    </reaction>
</comment>
<feature type="binding site" evidence="5">
    <location>
        <position position="143"/>
    </location>
    <ligand>
        <name>alpha-D-mannose 1-phosphate</name>
        <dbReference type="ChEBI" id="CHEBI:58409"/>
    </ligand>
</feature>
<keyword evidence="10" id="KW-1185">Reference proteome</keyword>
<proteinExistence type="inferred from homology"/>
<evidence type="ECO:0000313" key="10">
    <source>
        <dbReference type="Proteomes" id="UP001251528"/>
    </source>
</evidence>
<comment type="cofactor">
    <cofactor evidence="6">
        <name>Mg(2+)</name>
        <dbReference type="ChEBI" id="CHEBI:18420"/>
    </cofactor>
</comment>
<dbReference type="Gene3D" id="3.40.50.1000">
    <property type="entry name" value="HAD superfamily/HAD-like"/>
    <property type="match status" value="1"/>
</dbReference>
<feature type="binding site" evidence="5">
    <location>
        <position position="161"/>
    </location>
    <ligand>
        <name>alpha-D-mannose 1-phosphate</name>
        <dbReference type="ChEBI" id="CHEBI:58409"/>
    </ligand>
</feature>
<feature type="binding site" evidence="6">
    <location>
        <position position="22"/>
    </location>
    <ligand>
        <name>Mg(2+)</name>
        <dbReference type="ChEBI" id="CHEBI:18420"/>
        <label>1</label>
    </ligand>
</feature>
<keyword evidence="2 6" id="KW-0479">Metal-binding</keyword>
<dbReference type="InterPro" id="IPR005002">
    <property type="entry name" value="PMM"/>
</dbReference>
<gene>
    <name evidence="9" type="primary">PMM1_2</name>
    <name evidence="9" type="ORF">QQS21_010359</name>
</gene>
<name>A0AAJ0CFG8_9HYPO</name>
<comment type="subcellular location">
    <subcellularLocation>
        <location evidence="7">Cytoplasm</location>
    </subcellularLocation>
</comment>
<dbReference type="GO" id="GO:0006013">
    <property type="term" value="P:mannose metabolic process"/>
    <property type="evidence" value="ECO:0007669"/>
    <property type="project" value="TreeGrafter"/>
</dbReference>
<dbReference type="InterPro" id="IPR036412">
    <property type="entry name" value="HAD-like_sf"/>
</dbReference>
<reference evidence="9" key="1">
    <citation type="submission" date="2023-06" db="EMBL/GenBank/DDBJ databases">
        <title>Conoideocrella luteorostrata (Hypocreales: Clavicipitaceae), a potential biocontrol fungus for elongate hemlock scale in United States Christmas tree production areas.</title>
        <authorList>
            <person name="Barrett H."/>
            <person name="Lovett B."/>
            <person name="Macias A.M."/>
            <person name="Stajich J.E."/>
            <person name="Kasson M.T."/>
        </authorList>
    </citation>
    <scope>NUCLEOTIDE SEQUENCE</scope>
    <source>
        <strain evidence="9">ARSEF 14590</strain>
    </source>
</reference>
<comment type="similarity">
    <text evidence="7">Belongs to the eukaryotic PMM family.</text>
</comment>
<dbReference type="GO" id="GO:0006487">
    <property type="term" value="P:protein N-linked glycosylation"/>
    <property type="evidence" value="ECO:0007669"/>
    <property type="project" value="TreeGrafter"/>
</dbReference>
<organism evidence="9 10">
    <name type="scientific">Conoideocrella luteorostrata</name>
    <dbReference type="NCBI Taxonomy" id="1105319"/>
    <lineage>
        <taxon>Eukaryota</taxon>
        <taxon>Fungi</taxon>
        <taxon>Dikarya</taxon>
        <taxon>Ascomycota</taxon>
        <taxon>Pezizomycotina</taxon>
        <taxon>Sordariomycetes</taxon>
        <taxon>Hypocreomycetidae</taxon>
        <taxon>Hypocreales</taxon>
        <taxon>Clavicipitaceae</taxon>
        <taxon>Conoideocrella</taxon>
    </lineage>
</organism>
<feature type="active site" description="Nucleophile" evidence="4">
    <location>
        <position position="22"/>
    </location>
</feature>
<dbReference type="PANTHER" id="PTHR10466:SF0">
    <property type="entry name" value="PHOSPHOMANNOMUTASE"/>
    <property type="match status" value="1"/>
</dbReference>
<evidence type="ECO:0000313" key="9">
    <source>
        <dbReference type="EMBL" id="KAK2591955.1"/>
    </source>
</evidence>
<feature type="binding site" evidence="5">
    <location>
        <position position="201"/>
    </location>
    <ligand>
        <name>alpha-D-mannose 1-phosphate</name>
        <dbReference type="ChEBI" id="CHEBI:58409"/>
    </ligand>
</feature>
<accession>A0AAJ0CFG8</accession>
<dbReference type="GO" id="GO:0004615">
    <property type="term" value="F:phosphomannomutase activity"/>
    <property type="evidence" value="ECO:0007669"/>
    <property type="project" value="UniProtKB-EC"/>
</dbReference>
<evidence type="ECO:0000256" key="6">
    <source>
        <dbReference type="PIRSR" id="PIRSR605002-3"/>
    </source>
</evidence>
<evidence type="ECO:0000256" key="1">
    <source>
        <dbReference type="ARBA" id="ARBA00022490"/>
    </source>
</evidence>
<protein>
    <recommendedName>
        <fullName evidence="7">Phosphomannomutase</fullName>
        <ecNumber evidence="7">5.4.2.8</ecNumber>
    </recommendedName>
</protein>
<dbReference type="GO" id="GO:0009298">
    <property type="term" value="P:GDP-mannose biosynthetic process"/>
    <property type="evidence" value="ECO:0007669"/>
    <property type="project" value="InterPro"/>
</dbReference>
<dbReference type="PANTHER" id="PTHR10466">
    <property type="entry name" value="PHOSPHOMANNOMUTASE"/>
    <property type="match status" value="1"/>
</dbReference>
<dbReference type="Pfam" id="PF03332">
    <property type="entry name" value="PMM"/>
    <property type="match status" value="1"/>
</dbReference>
<keyword evidence="1 7" id="KW-0963">Cytoplasm</keyword>
<dbReference type="Proteomes" id="UP001251528">
    <property type="component" value="Unassembled WGS sequence"/>
</dbReference>
<dbReference type="AlphaFoldDB" id="A0AAJ0CFG8"/>
<dbReference type="GO" id="GO:0005829">
    <property type="term" value="C:cytosol"/>
    <property type="evidence" value="ECO:0007669"/>
    <property type="project" value="TreeGrafter"/>
</dbReference>
<feature type="region of interest" description="Disordered" evidence="8">
    <location>
        <begin position="222"/>
        <end position="273"/>
    </location>
</feature>
<evidence type="ECO:0000256" key="8">
    <source>
        <dbReference type="SAM" id="MobiDB-lite"/>
    </source>
</evidence>
<dbReference type="EMBL" id="JASWJB010000298">
    <property type="protein sequence ID" value="KAK2591955.1"/>
    <property type="molecule type" value="Genomic_DNA"/>
</dbReference>
<dbReference type="SUPFAM" id="SSF56784">
    <property type="entry name" value="HAD-like"/>
    <property type="match status" value="1"/>
</dbReference>
<evidence type="ECO:0000256" key="2">
    <source>
        <dbReference type="ARBA" id="ARBA00022723"/>
    </source>
</evidence>
<keyword evidence="3 6" id="KW-0460">Magnesium</keyword>
<dbReference type="Gene3D" id="3.30.1240.20">
    <property type="match status" value="1"/>
</dbReference>
<dbReference type="InterPro" id="IPR023214">
    <property type="entry name" value="HAD_sf"/>
</dbReference>
<dbReference type="GO" id="GO:0046872">
    <property type="term" value="F:metal ion binding"/>
    <property type="evidence" value="ECO:0007669"/>
    <property type="project" value="UniProtKB-KW"/>
</dbReference>
<comment type="subunit">
    <text evidence="7">Homodimer.</text>
</comment>
<sequence length="273" mass="30283">MEPADYSPLEDRPLRHTVCLFDISGTLSPQQGTVPSEILTLLHTLRSKCAIGFVSRSGLEKQKYRLNATSLEAVTSLFDYSFAENGLKAYQFGVLLPPLDPYNGSFIKYLGEDRYEELVAVTQNYLAKVDVPFEPRGPAVKFRKGMLNIAAVGVEAKGQERDVFEAWGKKFDTRERFREAMRERFEGWGLDFIIGGQVGLDVFPRGWDKTYCPRHLENEAKTAKATAIGRSRSDIIGGGGSNSSGGSPRCGAYSDKTEQGGNDYHIFNDETTA</sequence>
<evidence type="ECO:0000256" key="4">
    <source>
        <dbReference type="PIRSR" id="PIRSR605002-1"/>
    </source>
</evidence>
<evidence type="ECO:0000256" key="5">
    <source>
        <dbReference type="PIRSR" id="PIRSR605002-2"/>
    </source>
</evidence>